<comment type="catalytic activity">
    <reaction evidence="7 10">
        <text>lipid IVA (E. coli) + CMP-3-deoxy-beta-D-manno-octulosonate = alpha-Kdo-(2-&gt;6)-lipid IVA (E. coli) + CMP + H(+)</text>
        <dbReference type="Rhea" id="RHEA:28066"/>
        <dbReference type="ChEBI" id="CHEBI:15378"/>
        <dbReference type="ChEBI" id="CHEBI:58603"/>
        <dbReference type="ChEBI" id="CHEBI:60364"/>
        <dbReference type="ChEBI" id="CHEBI:60377"/>
        <dbReference type="ChEBI" id="CHEBI:85987"/>
        <dbReference type="EC" id="2.4.99.12"/>
    </reaction>
</comment>
<dbReference type="PANTHER" id="PTHR42755:SF1">
    <property type="entry name" value="3-DEOXY-D-MANNO-OCTULOSONIC ACID TRANSFERASE, MITOCHONDRIAL-RELATED"/>
    <property type="match status" value="1"/>
</dbReference>
<keyword evidence="10" id="KW-0448">Lipopolysaccharide biosynthesis</keyword>
<comment type="pathway">
    <text evidence="2 10">Bacterial outer membrane biogenesis; LPS core biosynthesis.</text>
</comment>
<dbReference type="EC" id="2.4.99.12" evidence="3 10"/>
<feature type="domain" description="3-deoxy-D-manno-octulosonic-acid transferase N-terminal" evidence="11">
    <location>
        <begin position="34"/>
        <end position="207"/>
    </location>
</feature>
<feature type="site" description="Transition state stabilizer" evidence="9">
    <location>
        <position position="205"/>
    </location>
</feature>
<evidence type="ECO:0000256" key="6">
    <source>
        <dbReference type="ARBA" id="ARBA00031445"/>
    </source>
</evidence>
<gene>
    <name evidence="12" type="ORF">A6A04_04460</name>
</gene>
<evidence type="ECO:0000313" key="13">
    <source>
        <dbReference type="Proteomes" id="UP000078428"/>
    </source>
</evidence>
<evidence type="ECO:0000256" key="7">
    <source>
        <dbReference type="ARBA" id="ARBA00049183"/>
    </source>
</evidence>
<comment type="subcellular location">
    <subcellularLocation>
        <location evidence="10">Cell membrane</location>
    </subcellularLocation>
</comment>
<dbReference type="RefSeq" id="WP_068494142.1">
    <property type="nucleotide sequence ID" value="NZ_LWQT01000077.1"/>
</dbReference>
<comment type="caution">
    <text evidence="12">The sequence shown here is derived from an EMBL/GenBank/DDBJ whole genome shotgun (WGS) entry which is preliminary data.</text>
</comment>
<evidence type="ECO:0000256" key="8">
    <source>
        <dbReference type="PIRSR" id="PIRSR639901-1"/>
    </source>
</evidence>
<reference evidence="12 13" key="1">
    <citation type="submission" date="2016-04" db="EMBL/GenBank/DDBJ databases">
        <title>Draft genome sequence of freshwater magnetotactic bacteria Magnetospirillum marisnigri SP-1 and Magnetospirillum moscoviense BB-1.</title>
        <authorList>
            <person name="Koziaeva V."/>
            <person name="Dziuba M.V."/>
            <person name="Ivanov T.M."/>
            <person name="Kuznetsov B."/>
            <person name="Grouzdev D.S."/>
        </authorList>
    </citation>
    <scope>NUCLEOTIDE SEQUENCE [LARGE SCALE GENOMIC DNA]</scope>
    <source>
        <strain evidence="12 13">SP-1</strain>
    </source>
</reference>
<dbReference type="GO" id="GO:0005886">
    <property type="term" value="C:plasma membrane"/>
    <property type="evidence" value="ECO:0007669"/>
    <property type="project" value="UniProtKB-SubCell"/>
</dbReference>
<dbReference type="SUPFAM" id="SSF53756">
    <property type="entry name" value="UDP-Glycosyltransferase/glycogen phosphorylase"/>
    <property type="match status" value="1"/>
</dbReference>
<dbReference type="STRING" id="1285242.A6A04_04460"/>
<evidence type="ECO:0000313" key="12">
    <source>
        <dbReference type="EMBL" id="OAN48016.1"/>
    </source>
</evidence>
<dbReference type="InterPro" id="IPR007507">
    <property type="entry name" value="Glycos_transf_N"/>
</dbReference>
<evidence type="ECO:0000256" key="9">
    <source>
        <dbReference type="PIRSR" id="PIRSR639901-2"/>
    </source>
</evidence>
<evidence type="ECO:0000259" key="11">
    <source>
        <dbReference type="Pfam" id="PF04413"/>
    </source>
</evidence>
<comment type="function">
    <text evidence="1 10">Involved in lipopolysaccharide (LPS) biosynthesis. Catalyzes the transfer of 3-deoxy-D-manno-octulosonate (Kdo) residue(s) from CMP-Kdo to lipid IV(A), the tetraacyldisaccharide-1,4'-bisphosphate precursor of lipid A.</text>
</comment>
<name>A0A178MH81_9PROT</name>
<dbReference type="PANTHER" id="PTHR42755">
    <property type="entry name" value="3-DEOXY-MANNO-OCTULOSONATE CYTIDYLYLTRANSFERASE"/>
    <property type="match status" value="1"/>
</dbReference>
<evidence type="ECO:0000256" key="3">
    <source>
        <dbReference type="ARBA" id="ARBA00012621"/>
    </source>
</evidence>
<evidence type="ECO:0000256" key="4">
    <source>
        <dbReference type="ARBA" id="ARBA00019077"/>
    </source>
</evidence>
<keyword evidence="10" id="KW-1003">Cell membrane</keyword>
<keyword evidence="13" id="KW-1185">Reference proteome</keyword>
<dbReference type="InterPro" id="IPR038107">
    <property type="entry name" value="Glycos_transf_N_sf"/>
</dbReference>
<feature type="active site" description="Proton acceptor" evidence="8">
    <location>
        <position position="61"/>
    </location>
</feature>
<dbReference type="GO" id="GO:0043842">
    <property type="term" value="F:Kdo transferase activity"/>
    <property type="evidence" value="ECO:0007669"/>
    <property type="project" value="UniProtKB-EC"/>
</dbReference>
<evidence type="ECO:0000256" key="2">
    <source>
        <dbReference type="ARBA" id="ARBA00004713"/>
    </source>
</evidence>
<comment type="similarity">
    <text evidence="10">Belongs to the glycosyltransferase group 1 family.</text>
</comment>
<dbReference type="EMBL" id="LWQT01000077">
    <property type="protein sequence ID" value="OAN48016.1"/>
    <property type="molecule type" value="Genomic_DNA"/>
</dbReference>
<dbReference type="GO" id="GO:0009245">
    <property type="term" value="P:lipid A biosynthetic process"/>
    <property type="evidence" value="ECO:0007669"/>
    <property type="project" value="TreeGrafter"/>
</dbReference>
<protein>
    <recommendedName>
        <fullName evidence="4 10">3-deoxy-D-manno-octulosonic acid transferase</fullName>
        <shortName evidence="10">Kdo transferase</shortName>
        <ecNumber evidence="3 10">2.4.99.12</ecNumber>
    </recommendedName>
    <alternativeName>
        <fullName evidence="6 10">Lipid IV(A) 3-deoxy-D-manno-octulosonic acid transferase</fullName>
    </alternativeName>
</protein>
<keyword evidence="10" id="KW-0472">Membrane</keyword>
<dbReference type="AlphaFoldDB" id="A0A178MH81"/>
<sequence>MMHRLYQGLTTLGGPLIGLYLERRKRRGKEDSARFAERLGRPARPRPAGPLVWVHGASVGESLSMLPLIERLCGRGLNVLVTTGTVTSARLMEQRLPKGALHQYVPVDRMAYVRSFLDHWRPDLALWAESEFWPNLLAESRRRGVRLVLVQGRVSPKSFAGWKTVPGFIRKLLSGFELCLAQTEGDAQRLAALGAPAARCLGNLKYAVPPLPCDPGELERLRHTMAGRPVWLASSTHPGEEVLCAQVHAALAARFPGLLTLIVPRHPPRGAEVAAELRRLGLTVALRSAHEPLAPATDIYVADTIGELGLFYRLADIVFVGKSLAVGGGQNPFEPARMGCAVLFGPAMDNFPDMVDAMRAAGAATEVADAEALTLAVGGLLADRQRTQSLKAAALAWTEAEAGVLDKVEAALAPLLGGLDKRHARP</sequence>
<dbReference type="Proteomes" id="UP000078428">
    <property type="component" value="Unassembled WGS sequence"/>
</dbReference>
<dbReference type="Gene3D" id="3.40.50.11720">
    <property type="entry name" value="3-Deoxy-D-manno-octulosonic-acid transferase, N-terminal domain"/>
    <property type="match status" value="1"/>
</dbReference>
<dbReference type="OrthoDB" id="9789797at2"/>
<dbReference type="GO" id="GO:0009244">
    <property type="term" value="P:lipopolysaccharide core region biosynthetic process"/>
    <property type="evidence" value="ECO:0007669"/>
    <property type="project" value="UniProtKB-UniRule"/>
</dbReference>
<organism evidence="12 13">
    <name type="scientific">Paramagnetospirillum marisnigri</name>
    <dbReference type="NCBI Taxonomy" id="1285242"/>
    <lineage>
        <taxon>Bacteria</taxon>
        <taxon>Pseudomonadati</taxon>
        <taxon>Pseudomonadota</taxon>
        <taxon>Alphaproteobacteria</taxon>
        <taxon>Rhodospirillales</taxon>
        <taxon>Magnetospirillaceae</taxon>
        <taxon>Paramagnetospirillum</taxon>
    </lineage>
</organism>
<dbReference type="UniPathway" id="UPA00958"/>
<evidence type="ECO:0000256" key="5">
    <source>
        <dbReference type="ARBA" id="ARBA00022679"/>
    </source>
</evidence>
<evidence type="ECO:0000256" key="1">
    <source>
        <dbReference type="ARBA" id="ARBA00003394"/>
    </source>
</evidence>
<accession>A0A178MH81</accession>
<dbReference type="InterPro" id="IPR039901">
    <property type="entry name" value="Kdotransferase"/>
</dbReference>
<dbReference type="Pfam" id="PF04413">
    <property type="entry name" value="Glycos_transf_N"/>
    <property type="match status" value="1"/>
</dbReference>
<proteinExistence type="inferred from homology"/>
<dbReference type="Gene3D" id="3.40.50.2000">
    <property type="entry name" value="Glycogen Phosphorylase B"/>
    <property type="match status" value="1"/>
</dbReference>
<feature type="site" description="Transition state stabilizer" evidence="9">
    <location>
        <position position="129"/>
    </location>
</feature>
<keyword evidence="5 10" id="KW-0808">Transferase</keyword>
<evidence type="ECO:0000256" key="10">
    <source>
        <dbReference type="RuleBase" id="RU365103"/>
    </source>
</evidence>